<dbReference type="AlphaFoldDB" id="A0A6A6TX01"/>
<dbReference type="Proteomes" id="UP000799302">
    <property type="component" value="Unassembled WGS sequence"/>
</dbReference>
<keyword evidence="1" id="KW-0472">Membrane</keyword>
<accession>A0A6A6TX01</accession>
<feature type="transmembrane region" description="Helical" evidence="1">
    <location>
        <begin position="39"/>
        <end position="56"/>
    </location>
</feature>
<feature type="transmembrane region" description="Helical" evidence="1">
    <location>
        <begin position="62"/>
        <end position="86"/>
    </location>
</feature>
<protein>
    <submittedName>
        <fullName evidence="2">Uncharacterized protein</fullName>
    </submittedName>
</protein>
<sequence>MNAIPGIPSAIQGFVASHVPQTCEGQHVAKLLKTISRPIVLVSFASILPLFFKLLLNTSGFGPLGVIAGIVTPFTSIVAQMLGLFYKLTDNLYATGSLAAKIQGPAVVSSSPFSILQRLGAVGPIRLLLRVLLQFLVARFPLLRTLFH</sequence>
<evidence type="ECO:0000313" key="2">
    <source>
        <dbReference type="EMBL" id="KAF2663861.1"/>
    </source>
</evidence>
<keyword evidence="1" id="KW-0812">Transmembrane</keyword>
<evidence type="ECO:0000256" key="1">
    <source>
        <dbReference type="SAM" id="Phobius"/>
    </source>
</evidence>
<keyword evidence="3" id="KW-1185">Reference proteome</keyword>
<organism evidence="2 3">
    <name type="scientific">Microthyrium microscopicum</name>
    <dbReference type="NCBI Taxonomy" id="703497"/>
    <lineage>
        <taxon>Eukaryota</taxon>
        <taxon>Fungi</taxon>
        <taxon>Dikarya</taxon>
        <taxon>Ascomycota</taxon>
        <taxon>Pezizomycotina</taxon>
        <taxon>Dothideomycetes</taxon>
        <taxon>Dothideomycetes incertae sedis</taxon>
        <taxon>Microthyriales</taxon>
        <taxon>Microthyriaceae</taxon>
        <taxon>Microthyrium</taxon>
    </lineage>
</organism>
<keyword evidence="1" id="KW-1133">Transmembrane helix</keyword>
<proteinExistence type="predicted"/>
<gene>
    <name evidence="2" type="ORF">BT63DRAFT_460981</name>
</gene>
<name>A0A6A6TX01_9PEZI</name>
<evidence type="ECO:0000313" key="3">
    <source>
        <dbReference type="Proteomes" id="UP000799302"/>
    </source>
</evidence>
<dbReference type="EMBL" id="MU004244">
    <property type="protein sequence ID" value="KAF2663861.1"/>
    <property type="molecule type" value="Genomic_DNA"/>
</dbReference>
<reference evidence="2" key="1">
    <citation type="journal article" date="2020" name="Stud. Mycol.">
        <title>101 Dothideomycetes genomes: a test case for predicting lifestyles and emergence of pathogens.</title>
        <authorList>
            <person name="Haridas S."/>
            <person name="Albert R."/>
            <person name="Binder M."/>
            <person name="Bloem J."/>
            <person name="Labutti K."/>
            <person name="Salamov A."/>
            <person name="Andreopoulos B."/>
            <person name="Baker S."/>
            <person name="Barry K."/>
            <person name="Bills G."/>
            <person name="Bluhm B."/>
            <person name="Cannon C."/>
            <person name="Castanera R."/>
            <person name="Culley D."/>
            <person name="Daum C."/>
            <person name="Ezra D."/>
            <person name="Gonzalez J."/>
            <person name="Henrissat B."/>
            <person name="Kuo A."/>
            <person name="Liang C."/>
            <person name="Lipzen A."/>
            <person name="Lutzoni F."/>
            <person name="Magnuson J."/>
            <person name="Mondo S."/>
            <person name="Nolan M."/>
            <person name="Ohm R."/>
            <person name="Pangilinan J."/>
            <person name="Park H.-J."/>
            <person name="Ramirez L."/>
            <person name="Alfaro M."/>
            <person name="Sun H."/>
            <person name="Tritt A."/>
            <person name="Yoshinaga Y."/>
            <person name="Zwiers L.-H."/>
            <person name="Turgeon B."/>
            <person name="Goodwin S."/>
            <person name="Spatafora J."/>
            <person name="Crous P."/>
            <person name="Grigoriev I."/>
        </authorList>
    </citation>
    <scope>NUCLEOTIDE SEQUENCE</scope>
    <source>
        <strain evidence="2">CBS 115976</strain>
    </source>
</reference>